<dbReference type="Gene3D" id="3.40.50.12780">
    <property type="entry name" value="N-terminal domain of ligase-like"/>
    <property type="match status" value="1"/>
</dbReference>
<comment type="caution">
    <text evidence="4">The sequence shown here is derived from an EMBL/GenBank/DDBJ whole genome shotgun (WGS) entry which is preliminary data.</text>
</comment>
<evidence type="ECO:0000259" key="3">
    <source>
        <dbReference type="Pfam" id="PF13193"/>
    </source>
</evidence>
<evidence type="ECO:0000259" key="2">
    <source>
        <dbReference type="Pfam" id="PF00501"/>
    </source>
</evidence>
<feature type="domain" description="AMP-binding enzyme C-terminal" evidence="3">
    <location>
        <begin position="420"/>
        <end position="493"/>
    </location>
</feature>
<dbReference type="AlphaFoldDB" id="A0A6B3RIJ1"/>
<dbReference type="Pfam" id="PF13193">
    <property type="entry name" value="AMP-binding_C"/>
    <property type="match status" value="1"/>
</dbReference>
<dbReference type="PANTHER" id="PTHR43352">
    <property type="entry name" value="ACETYL-COA SYNTHETASE"/>
    <property type="match status" value="1"/>
</dbReference>
<dbReference type="Pfam" id="PF00501">
    <property type="entry name" value="AMP-binding"/>
    <property type="match status" value="1"/>
</dbReference>
<evidence type="ECO:0000313" key="4">
    <source>
        <dbReference type="EMBL" id="NEX45016.1"/>
    </source>
</evidence>
<dbReference type="InterPro" id="IPR025110">
    <property type="entry name" value="AMP-bd_C"/>
</dbReference>
<gene>
    <name evidence="4" type="ORF">G3572_02280</name>
</gene>
<dbReference type="Proteomes" id="UP000481421">
    <property type="component" value="Unassembled WGS sequence"/>
</dbReference>
<dbReference type="Gene3D" id="3.30.300.30">
    <property type="match status" value="1"/>
</dbReference>
<sequence>MLSLLETGPAPTVPASFNMAQHVLGRSAARWPDKPALQIVTPAGGETWSYARLLAAVLGCATGLQARGLRPGDRILMRLGSQVEFPILFLGALAAGMVPVATSSQLTGAEITPMAARIQPRLIVASPGVAVPEGQNCPVLADADIRAMESLPAAAFHQGAPDRPGYIIFTSGTSGQPMAVVHAHRAILARQMMHADWEGLGETDRLLHAGAFNWTYTLGTGLMDPWTVGATALIPAPSVAAAELGTLLAAHRATIFAAAPGVFRQMLRGPLPALPHLRHGLSAGEKLGHEVRAAWTKATGTPLCEALGMSEISTFVSESPARPAPEGATGFAQAGRRIAALGPDLAPVPRGTPGQLAIDRRDPGLMLGYLGAPEATAARLTPEWFLTGDSIVIDAGGAVTYLGRDDDQMNAGGYRVSPVEVEAAMARFPGLAEAAVTEVEVKPGVTVIACFYTAPAPLDHAALAAHAAAHLARYKQPRLFHHLPALPRGANAKLNRRALRVLRLS</sequence>
<dbReference type="RefSeq" id="WP_164609044.1">
    <property type="nucleotide sequence ID" value="NZ_JAAIKE010000001.1"/>
</dbReference>
<keyword evidence="1 4" id="KW-0436">Ligase</keyword>
<evidence type="ECO:0000256" key="1">
    <source>
        <dbReference type="ARBA" id="ARBA00022598"/>
    </source>
</evidence>
<dbReference type="SUPFAM" id="SSF56801">
    <property type="entry name" value="Acetyl-CoA synthetase-like"/>
    <property type="match status" value="1"/>
</dbReference>
<accession>A0A6B3RIJ1</accession>
<organism evidence="4 5">
    <name type="scientific">Pseudotabrizicola algicola</name>
    <dbReference type="NCBI Taxonomy" id="2709381"/>
    <lineage>
        <taxon>Bacteria</taxon>
        <taxon>Pseudomonadati</taxon>
        <taxon>Pseudomonadota</taxon>
        <taxon>Alphaproteobacteria</taxon>
        <taxon>Rhodobacterales</taxon>
        <taxon>Paracoccaceae</taxon>
        <taxon>Pseudotabrizicola</taxon>
    </lineage>
</organism>
<reference evidence="4 5" key="1">
    <citation type="submission" date="2020-02" db="EMBL/GenBank/DDBJ databases">
        <title>Rhodobacter algicola sp. nov., isolated from microalga culture.</title>
        <authorList>
            <person name="Park C.-Y."/>
        </authorList>
    </citation>
    <scope>NUCLEOTIDE SEQUENCE [LARGE SCALE GENOMIC DNA]</scope>
    <source>
        <strain evidence="4 5">ETT8</strain>
    </source>
</reference>
<feature type="domain" description="AMP-dependent synthetase/ligase" evidence="2">
    <location>
        <begin position="26"/>
        <end position="370"/>
    </location>
</feature>
<dbReference type="GO" id="GO:0044550">
    <property type="term" value="P:secondary metabolite biosynthetic process"/>
    <property type="evidence" value="ECO:0007669"/>
    <property type="project" value="TreeGrafter"/>
</dbReference>
<dbReference type="PANTHER" id="PTHR43352:SF1">
    <property type="entry name" value="ANTHRANILATE--COA LIGASE"/>
    <property type="match status" value="1"/>
</dbReference>
<evidence type="ECO:0000313" key="5">
    <source>
        <dbReference type="Proteomes" id="UP000481421"/>
    </source>
</evidence>
<dbReference type="GO" id="GO:0016878">
    <property type="term" value="F:acid-thiol ligase activity"/>
    <property type="evidence" value="ECO:0007669"/>
    <property type="project" value="TreeGrafter"/>
</dbReference>
<dbReference type="InterPro" id="IPR000873">
    <property type="entry name" value="AMP-dep_synth/lig_dom"/>
</dbReference>
<protein>
    <submittedName>
        <fullName evidence="4">Acyl--CoA ligase</fullName>
    </submittedName>
</protein>
<proteinExistence type="predicted"/>
<keyword evidence="5" id="KW-1185">Reference proteome</keyword>
<dbReference type="InterPro" id="IPR045851">
    <property type="entry name" value="AMP-bd_C_sf"/>
</dbReference>
<dbReference type="InterPro" id="IPR042099">
    <property type="entry name" value="ANL_N_sf"/>
</dbReference>
<name>A0A6B3RIJ1_9RHOB</name>
<dbReference type="EMBL" id="JAAIKE010000001">
    <property type="protein sequence ID" value="NEX45016.1"/>
    <property type="molecule type" value="Genomic_DNA"/>
</dbReference>